<name>A0A0B7BTK8_9EUPU</name>
<feature type="non-terminal residue" evidence="1">
    <location>
        <position position="1"/>
    </location>
</feature>
<feature type="non-terminal residue" evidence="1">
    <location>
        <position position="73"/>
    </location>
</feature>
<accession>A0A0B7BTK8</accession>
<evidence type="ECO:0000313" key="1">
    <source>
        <dbReference type="EMBL" id="CEK96534.1"/>
    </source>
</evidence>
<sequence length="73" mass="8444">PCHSYMRLEEAFVGKGGVFTLFGIEPQGLKRFFNNLFNACCRFDIINSYSFIDLTVRSDLLTIIVSREDNQFQ</sequence>
<organism evidence="1">
    <name type="scientific">Arion vulgaris</name>
    <dbReference type="NCBI Taxonomy" id="1028688"/>
    <lineage>
        <taxon>Eukaryota</taxon>
        <taxon>Metazoa</taxon>
        <taxon>Spiralia</taxon>
        <taxon>Lophotrochozoa</taxon>
        <taxon>Mollusca</taxon>
        <taxon>Gastropoda</taxon>
        <taxon>Heterobranchia</taxon>
        <taxon>Euthyneura</taxon>
        <taxon>Panpulmonata</taxon>
        <taxon>Eupulmonata</taxon>
        <taxon>Stylommatophora</taxon>
        <taxon>Helicina</taxon>
        <taxon>Arionoidea</taxon>
        <taxon>Arionidae</taxon>
        <taxon>Arion</taxon>
    </lineage>
</organism>
<gene>
    <name evidence="1" type="primary">ORF212417</name>
</gene>
<proteinExistence type="predicted"/>
<dbReference type="EMBL" id="HACG01049669">
    <property type="protein sequence ID" value="CEK96534.1"/>
    <property type="molecule type" value="Transcribed_RNA"/>
</dbReference>
<protein>
    <submittedName>
        <fullName evidence="1">Uncharacterized protein</fullName>
    </submittedName>
</protein>
<dbReference type="AlphaFoldDB" id="A0A0B7BTK8"/>
<reference evidence="1" key="1">
    <citation type="submission" date="2014-12" db="EMBL/GenBank/DDBJ databases">
        <title>Insight into the proteome of Arion vulgaris.</title>
        <authorList>
            <person name="Aradska J."/>
            <person name="Bulat T."/>
            <person name="Smidak R."/>
            <person name="Sarate P."/>
            <person name="Gangsoo J."/>
            <person name="Sialana F."/>
            <person name="Bilban M."/>
            <person name="Lubec G."/>
        </authorList>
    </citation>
    <scope>NUCLEOTIDE SEQUENCE</scope>
    <source>
        <tissue evidence="1">Skin</tissue>
    </source>
</reference>